<gene>
    <name evidence="3" type="ORF">CRH09_26385</name>
</gene>
<proteinExistence type="inferred from homology"/>
<evidence type="ECO:0000256" key="2">
    <source>
        <dbReference type="RuleBase" id="RU366034"/>
    </source>
</evidence>
<dbReference type="EMBL" id="CP023778">
    <property type="protein sequence ID" value="ATL69182.1"/>
    <property type="molecule type" value="Genomic_DNA"/>
</dbReference>
<dbReference type="KEGG" id="ntp:CRH09_26385"/>
<dbReference type="SFLD" id="SFLDS00005">
    <property type="entry name" value="Isoprenoid_Synthase_Type_I"/>
    <property type="match status" value="1"/>
</dbReference>
<evidence type="ECO:0000256" key="1">
    <source>
        <dbReference type="ARBA" id="ARBA00023239"/>
    </source>
</evidence>
<keyword evidence="2" id="KW-0479">Metal-binding</keyword>
<dbReference type="InterPro" id="IPR008949">
    <property type="entry name" value="Isoprenoid_synthase_dom_sf"/>
</dbReference>
<keyword evidence="2" id="KW-0460">Magnesium</keyword>
<comment type="similarity">
    <text evidence="2">Belongs to the terpene synthase family.</text>
</comment>
<dbReference type="GO" id="GO:0010333">
    <property type="term" value="F:terpene synthase activity"/>
    <property type="evidence" value="ECO:0007669"/>
    <property type="project" value="InterPro"/>
</dbReference>
<comment type="cofactor">
    <cofactor evidence="2">
        <name>Mg(2+)</name>
        <dbReference type="ChEBI" id="CHEBI:18420"/>
    </cofactor>
</comment>
<protein>
    <recommendedName>
        <fullName evidence="2">Terpene synthase</fullName>
        <ecNumber evidence="2">4.2.3.-</ecNumber>
    </recommendedName>
</protein>
<dbReference type="Proteomes" id="UP000221961">
    <property type="component" value="Chromosome"/>
</dbReference>
<dbReference type="Gene3D" id="1.10.600.10">
    <property type="entry name" value="Farnesyl Diphosphate Synthase"/>
    <property type="match status" value="1"/>
</dbReference>
<dbReference type="InterPro" id="IPR034686">
    <property type="entry name" value="Terpene_cyclase-like_2"/>
</dbReference>
<organism evidence="3 4">
    <name type="scientific">Nocardia terpenica</name>
    <dbReference type="NCBI Taxonomy" id="455432"/>
    <lineage>
        <taxon>Bacteria</taxon>
        <taxon>Bacillati</taxon>
        <taxon>Actinomycetota</taxon>
        <taxon>Actinomycetes</taxon>
        <taxon>Mycobacteriales</taxon>
        <taxon>Nocardiaceae</taxon>
        <taxon>Nocardia</taxon>
    </lineage>
</organism>
<name>A0A291RPV3_9NOCA</name>
<accession>A0A291RPV3</accession>
<dbReference type="EC" id="4.2.3.-" evidence="2"/>
<dbReference type="Pfam" id="PF19086">
    <property type="entry name" value="Terpene_syn_C_2"/>
    <property type="match status" value="1"/>
</dbReference>
<dbReference type="PANTHER" id="PTHR35201">
    <property type="entry name" value="TERPENE SYNTHASE"/>
    <property type="match status" value="1"/>
</dbReference>
<dbReference type="AlphaFoldDB" id="A0A291RPV3"/>
<evidence type="ECO:0000313" key="4">
    <source>
        <dbReference type="Proteomes" id="UP000221961"/>
    </source>
</evidence>
<keyword evidence="1 2" id="KW-0456">Lyase</keyword>
<reference evidence="3 4" key="1">
    <citation type="submission" date="2017-10" db="EMBL/GenBank/DDBJ databases">
        <title>Comparative genomics between pathogenic Norcardia.</title>
        <authorList>
            <person name="Zeng L."/>
        </authorList>
    </citation>
    <scope>NUCLEOTIDE SEQUENCE [LARGE SCALE GENOMIC DNA]</scope>
    <source>
        <strain evidence="3 4">NC_YFY_NT001</strain>
    </source>
</reference>
<sequence>MCRTLAKVNPDYPTIYEHNAAWVRRFLPLPDATAVSRKLEQRIPLWESMLFPTGIAGRVFHTSCVSSLMFDVDDLALLRRALFEDVAADWIAADWVADHPYGPAFVNIWSTLKRSMPEGVYSRYRQGWQDLFIGWLMEYEFRDRGEIPDVDTYQAIRQLSIGMRSFPPGAEYVHDFDLTELLRKDPDLADVGEVAVYHTALVNDLLSFRKEYFQGEYCNIIISLMQAGHDLQEAVDITGEKIREADTDLARLCDILRLRYTWLPQVQIYLDTINSICAGNLRWSYETTRYHGRGYGWNGLRSGNFTMDPDRTIIC</sequence>
<dbReference type="PANTHER" id="PTHR35201:SF4">
    <property type="entry name" value="BETA-PINACENE SYNTHASE-RELATED"/>
    <property type="match status" value="1"/>
</dbReference>
<dbReference type="SUPFAM" id="SSF48576">
    <property type="entry name" value="Terpenoid synthases"/>
    <property type="match status" value="1"/>
</dbReference>
<dbReference type="GO" id="GO:0046872">
    <property type="term" value="F:metal ion binding"/>
    <property type="evidence" value="ECO:0007669"/>
    <property type="project" value="UniProtKB-KW"/>
</dbReference>
<dbReference type="SFLD" id="SFLDG01020">
    <property type="entry name" value="Terpene_Cyclase_Like_2"/>
    <property type="match status" value="1"/>
</dbReference>
<evidence type="ECO:0000313" key="3">
    <source>
        <dbReference type="EMBL" id="ATL69182.1"/>
    </source>
</evidence>